<feature type="domain" description="POTRA" evidence="10">
    <location>
        <begin position="54"/>
        <end position="124"/>
    </location>
</feature>
<comment type="function">
    <text evidence="9">Essential cell division protein. May link together the upstream cell division proteins, which are predominantly cytoplasmic, with the downstream cell division proteins, which are predominantly periplasmic. May control correct divisome assembly.</text>
</comment>
<gene>
    <name evidence="9" type="primary">ftsQ</name>
    <name evidence="11" type="ORF">ACFQ02_01945</name>
</gene>
<comment type="subunit">
    <text evidence="9">Part of a complex composed of FtsB, FtsL and FtsQ.</text>
</comment>
<dbReference type="EMBL" id="JBHTJN010000004">
    <property type="protein sequence ID" value="MFD0965625.1"/>
    <property type="molecule type" value="Genomic_DNA"/>
</dbReference>
<organism evidence="11 12">
    <name type="scientific">Seminibacterium arietis</name>
    <dbReference type="NCBI Taxonomy" id="1173502"/>
    <lineage>
        <taxon>Bacteria</taxon>
        <taxon>Pseudomonadati</taxon>
        <taxon>Pseudomonadota</taxon>
        <taxon>Gammaproteobacteria</taxon>
        <taxon>Pasteurellales</taxon>
        <taxon>Pasteurellaceae</taxon>
        <taxon>Seminibacterium</taxon>
    </lineage>
</organism>
<keyword evidence="2 9" id="KW-1003">Cell membrane</keyword>
<evidence type="ECO:0000256" key="9">
    <source>
        <dbReference type="HAMAP-Rule" id="MF_00911"/>
    </source>
</evidence>
<keyword evidence="8 9" id="KW-0131">Cell cycle</keyword>
<dbReference type="Gene3D" id="3.40.50.11690">
    <property type="entry name" value="Cell division protein FtsQ/DivIB"/>
    <property type="match status" value="1"/>
</dbReference>
<sequence length="256" mass="29448">MSKLWHKTESSIRNNTDRAKSFVQLKSLLILLYISVAVYFYTNWQSCLEKLDSQPISAFALLGTPTFTTDDDVRDALQKFGSLKGFFGQDIDVLGEQIQTMPWIREAVVRKIWPNRLSIMVSEYTPVATWNETEFLSDDGVIFKLPADKLKAENLPQLFGPDYQSSLVMEAWHKIYHDLRLKGLKLKAVSIDDRGAWQITLDNDVQLKLGRGEWKSKLDRFATIYPQIEIPEHKKLSYVDLRYKVGAAVGFKDVDH</sequence>
<feature type="transmembrane region" description="Helical" evidence="9">
    <location>
        <begin position="21"/>
        <end position="41"/>
    </location>
</feature>
<dbReference type="InterPro" id="IPR013685">
    <property type="entry name" value="POTRA_FtsQ_type"/>
</dbReference>
<dbReference type="InterPro" id="IPR026579">
    <property type="entry name" value="FtsQ"/>
</dbReference>
<keyword evidence="7 9" id="KW-0472">Membrane</keyword>
<dbReference type="PANTHER" id="PTHR35851">
    <property type="entry name" value="CELL DIVISION PROTEIN FTSQ"/>
    <property type="match status" value="1"/>
</dbReference>
<evidence type="ECO:0000256" key="1">
    <source>
        <dbReference type="ARBA" id="ARBA00004370"/>
    </source>
</evidence>
<evidence type="ECO:0000256" key="4">
    <source>
        <dbReference type="ARBA" id="ARBA00022618"/>
    </source>
</evidence>
<protein>
    <recommendedName>
        <fullName evidence="9">Cell division protein FtsQ</fullName>
    </recommendedName>
</protein>
<accession>A0ABW3I7I2</accession>
<keyword evidence="4 9" id="KW-0132">Cell division</keyword>
<comment type="subcellular location">
    <subcellularLocation>
        <location evidence="9">Cell inner membrane</location>
        <topology evidence="9">Single-pass type II membrane protein</topology>
    </subcellularLocation>
    <subcellularLocation>
        <location evidence="1">Membrane</location>
    </subcellularLocation>
    <text evidence="9">Localizes to the division septum.</text>
</comment>
<proteinExistence type="inferred from homology"/>
<evidence type="ECO:0000256" key="5">
    <source>
        <dbReference type="ARBA" id="ARBA00022692"/>
    </source>
</evidence>
<keyword evidence="12" id="KW-1185">Reference proteome</keyword>
<dbReference type="InterPro" id="IPR034746">
    <property type="entry name" value="POTRA"/>
</dbReference>
<dbReference type="PANTHER" id="PTHR35851:SF1">
    <property type="entry name" value="CELL DIVISION PROTEIN FTSQ"/>
    <property type="match status" value="1"/>
</dbReference>
<evidence type="ECO:0000256" key="3">
    <source>
        <dbReference type="ARBA" id="ARBA00022519"/>
    </source>
</evidence>
<keyword evidence="3 9" id="KW-0997">Cell inner membrane</keyword>
<evidence type="ECO:0000313" key="11">
    <source>
        <dbReference type="EMBL" id="MFD0965625.1"/>
    </source>
</evidence>
<dbReference type="Pfam" id="PF08478">
    <property type="entry name" value="POTRA_1"/>
    <property type="match status" value="1"/>
</dbReference>
<dbReference type="PROSITE" id="PS51779">
    <property type="entry name" value="POTRA"/>
    <property type="match status" value="1"/>
</dbReference>
<dbReference type="Pfam" id="PF03799">
    <property type="entry name" value="FtsQ_DivIB_C"/>
    <property type="match status" value="1"/>
</dbReference>
<name>A0ABW3I7I2_9PAST</name>
<evidence type="ECO:0000256" key="7">
    <source>
        <dbReference type="ARBA" id="ARBA00023136"/>
    </source>
</evidence>
<evidence type="ECO:0000256" key="8">
    <source>
        <dbReference type="ARBA" id="ARBA00023306"/>
    </source>
</evidence>
<comment type="caution">
    <text evidence="11">The sequence shown here is derived from an EMBL/GenBank/DDBJ whole genome shotgun (WGS) entry which is preliminary data.</text>
</comment>
<dbReference type="InterPro" id="IPR005548">
    <property type="entry name" value="Cell_div_FtsQ/DivIB_C"/>
</dbReference>
<keyword evidence="5 9" id="KW-0812">Transmembrane</keyword>
<comment type="similarity">
    <text evidence="9">Belongs to the FtsQ/DivIB family. FtsQ subfamily.</text>
</comment>
<dbReference type="RefSeq" id="WP_380818598.1">
    <property type="nucleotide sequence ID" value="NZ_JBHTJN010000004.1"/>
</dbReference>
<evidence type="ECO:0000313" key="12">
    <source>
        <dbReference type="Proteomes" id="UP001596996"/>
    </source>
</evidence>
<dbReference type="GO" id="GO:0051301">
    <property type="term" value="P:cell division"/>
    <property type="evidence" value="ECO:0007669"/>
    <property type="project" value="UniProtKB-KW"/>
</dbReference>
<evidence type="ECO:0000256" key="6">
    <source>
        <dbReference type="ARBA" id="ARBA00022989"/>
    </source>
</evidence>
<evidence type="ECO:0000259" key="10">
    <source>
        <dbReference type="PROSITE" id="PS51779"/>
    </source>
</evidence>
<dbReference type="InterPro" id="IPR045335">
    <property type="entry name" value="FtsQ_C_sf"/>
</dbReference>
<dbReference type="Proteomes" id="UP001596996">
    <property type="component" value="Unassembled WGS sequence"/>
</dbReference>
<evidence type="ECO:0000256" key="2">
    <source>
        <dbReference type="ARBA" id="ARBA00022475"/>
    </source>
</evidence>
<keyword evidence="6 9" id="KW-1133">Transmembrane helix</keyword>
<dbReference type="HAMAP" id="MF_00911">
    <property type="entry name" value="FtsQ_subfam"/>
    <property type="match status" value="1"/>
</dbReference>
<reference evidence="12" key="1">
    <citation type="journal article" date="2019" name="Int. J. Syst. Evol. Microbiol.">
        <title>The Global Catalogue of Microorganisms (GCM) 10K type strain sequencing project: providing services to taxonomists for standard genome sequencing and annotation.</title>
        <authorList>
            <consortium name="The Broad Institute Genomics Platform"/>
            <consortium name="The Broad Institute Genome Sequencing Center for Infectious Disease"/>
            <person name="Wu L."/>
            <person name="Ma J."/>
        </authorList>
    </citation>
    <scope>NUCLEOTIDE SEQUENCE [LARGE SCALE GENOMIC DNA]</scope>
    <source>
        <strain evidence="12">CCUG 61707</strain>
    </source>
</reference>
<dbReference type="Gene3D" id="3.10.20.310">
    <property type="entry name" value="membrane protein fhac"/>
    <property type="match status" value="1"/>
</dbReference>